<dbReference type="PANTHER" id="PTHR33116">
    <property type="entry name" value="REVERSE TRANSCRIPTASE ZINC-BINDING DOMAIN-CONTAINING PROTEIN-RELATED-RELATED"/>
    <property type="match status" value="1"/>
</dbReference>
<protein>
    <recommendedName>
        <fullName evidence="1">Reverse transcriptase zinc-binding domain-containing protein</fullName>
    </recommendedName>
</protein>
<dbReference type="PANTHER" id="PTHR33116:SF78">
    <property type="entry name" value="OS12G0587133 PROTEIN"/>
    <property type="match status" value="1"/>
</dbReference>
<gene>
    <name evidence="2" type="ORF">FSB_LOCUS40776</name>
</gene>
<dbReference type="Pfam" id="PF13966">
    <property type="entry name" value="zf-RVT"/>
    <property type="match status" value="1"/>
</dbReference>
<organism evidence="2">
    <name type="scientific">Fagus sylvatica</name>
    <name type="common">Beechnut</name>
    <dbReference type="NCBI Taxonomy" id="28930"/>
    <lineage>
        <taxon>Eukaryota</taxon>
        <taxon>Viridiplantae</taxon>
        <taxon>Streptophyta</taxon>
        <taxon>Embryophyta</taxon>
        <taxon>Tracheophyta</taxon>
        <taxon>Spermatophyta</taxon>
        <taxon>Magnoliopsida</taxon>
        <taxon>eudicotyledons</taxon>
        <taxon>Gunneridae</taxon>
        <taxon>Pentapetalae</taxon>
        <taxon>rosids</taxon>
        <taxon>fabids</taxon>
        <taxon>Fagales</taxon>
        <taxon>Fagaceae</taxon>
        <taxon>Fagus</taxon>
    </lineage>
</organism>
<feature type="domain" description="Reverse transcriptase zinc-binding" evidence="1">
    <location>
        <begin position="198"/>
        <end position="236"/>
    </location>
</feature>
<proteinExistence type="predicted"/>
<evidence type="ECO:0000313" key="2">
    <source>
        <dbReference type="EMBL" id="SPD12894.1"/>
    </source>
</evidence>
<accession>A0A2N9HMI8</accession>
<reference evidence="2" key="1">
    <citation type="submission" date="2018-02" db="EMBL/GenBank/DDBJ databases">
        <authorList>
            <person name="Cohen D.B."/>
            <person name="Kent A.D."/>
        </authorList>
    </citation>
    <scope>NUCLEOTIDE SEQUENCE</scope>
</reference>
<dbReference type="EMBL" id="OIVN01003679">
    <property type="protein sequence ID" value="SPD12894.1"/>
    <property type="molecule type" value="Genomic_DNA"/>
</dbReference>
<evidence type="ECO:0000259" key="1">
    <source>
        <dbReference type="Pfam" id="PF13966"/>
    </source>
</evidence>
<dbReference type="AlphaFoldDB" id="A0A2N9HMI8"/>
<dbReference type="InterPro" id="IPR026960">
    <property type="entry name" value="RVT-Znf"/>
</dbReference>
<name>A0A2N9HMI8_FAGSY</name>
<sequence length="294" mass="33167">MVLTCFEAVIGLKVNMTKREMVLIGEVAGLSALADLLYCHIGSLPLQYLDMSLGASYKALAIWTPIVEKIERRLAGWQKGSLGVRKLILFNLALLDKWLWRFCLEESHLWRRLMGAKYGVGRGGWTSNFPRGAFLGLYGCSLNQEDTVASVLVPQGIDQFREWNVIFGRDFNDCGVVRSSGGFLFPSFFSYPTGCWGGQCIWGVKAPPRVAFFMWTVAWGRILTCDNLKKRGLVLDWLVILWGLIGCFCLKFLKCYLAGGIELGRLGPEVLECLEFDSFLPYVDYLEREEQANI</sequence>